<evidence type="ECO:0000259" key="4">
    <source>
        <dbReference type="PROSITE" id="PS50405"/>
    </source>
</evidence>
<feature type="binding site" evidence="2">
    <location>
        <position position="102"/>
    </location>
    <ligand>
        <name>glutathione</name>
        <dbReference type="ChEBI" id="CHEBI:57925"/>
    </ligand>
</feature>
<dbReference type="eggNOG" id="COG0435">
    <property type="taxonomic scope" value="Bacteria"/>
</dbReference>
<protein>
    <recommendedName>
        <fullName evidence="4">GST C-terminal domain-containing protein</fullName>
    </recommendedName>
</protein>
<dbReference type="SUPFAM" id="SSF47616">
    <property type="entry name" value="GST C-terminal domain-like"/>
    <property type="match status" value="1"/>
</dbReference>
<dbReference type="GO" id="GO:0005737">
    <property type="term" value="C:cytoplasm"/>
    <property type="evidence" value="ECO:0007669"/>
    <property type="project" value="TreeGrafter"/>
</dbReference>
<dbReference type="InterPro" id="IPR004045">
    <property type="entry name" value="Glutathione_S-Trfase_N"/>
</dbReference>
<feature type="site" description="Lowers pKa of active site Cys" evidence="3">
    <location>
        <position position="250"/>
    </location>
</feature>
<dbReference type="InterPro" id="IPR010987">
    <property type="entry name" value="Glutathione-S-Trfase_C-like"/>
</dbReference>
<dbReference type="KEGG" id="syw:SYNW1923"/>
<dbReference type="STRING" id="84588.SYNW1923"/>
<evidence type="ECO:0000256" key="2">
    <source>
        <dbReference type="PIRSR" id="PIRSR015753-2"/>
    </source>
</evidence>
<dbReference type="GO" id="GO:0004364">
    <property type="term" value="F:glutathione transferase activity"/>
    <property type="evidence" value="ECO:0007669"/>
    <property type="project" value="InterPro"/>
</dbReference>
<dbReference type="InterPro" id="IPR040079">
    <property type="entry name" value="Glutathione_S-Trfase"/>
</dbReference>
<dbReference type="PROSITE" id="PS50405">
    <property type="entry name" value="GST_CTER"/>
    <property type="match status" value="1"/>
</dbReference>
<dbReference type="SFLD" id="SFLDG01206">
    <property type="entry name" value="Xi.1"/>
    <property type="match status" value="1"/>
</dbReference>
<dbReference type="SFLD" id="SFLDG01148">
    <property type="entry name" value="Xi_(cytGST)"/>
    <property type="match status" value="1"/>
</dbReference>
<dbReference type="Pfam" id="PF13409">
    <property type="entry name" value="GST_N_2"/>
    <property type="match status" value="1"/>
</dbReference>
<dbReference type="PANTHER" id="PTHR32419">
    <property type="entry name" value="GLUTATHIONYL-HYDROQUINONE REDUCTASE"/>
    <property type="match status" value="1"/>
</dbReference>
<feature type="active site" description="Proton donor/acceptor" evidence="1">
    <location>
        <position position="191"/>
    </location>
</feature>
<dbReference type="AlphaFoldDB" id="Q7U4Z0"/>
<organism evidence="5 6">
    <name type="scientific">Parasynechococcus marenigrum (strain WH8102)</name>
    <dbReference type="NCBI Taxonomy" id="84588"/>
    <lineage>
        <taxon>Bacteria</taxon>
        <taxon>Bacillati</taxon>
        <taxon>Cyanobacteriota</taxon>
        <taxon>Cyanophyceae</taxon>
        <taxon>Synechococcales</taxon>
        <taxon>Prochlorococcaceae</taxon>
        <taxon>Parasynechococcus</taxon>
        <taxon>Parasynechococcus marenigrum</taxon>
    </lineage>
</organism>
<evidence type="ECO:0000256" key="3">
    <source>
        <dbReference type="PIRSR" id="PIRSR015753-3"/>
    </source>
</evidence>
<dbReference type="Gene3D" id="1.20.1050.10">
    <property type="match status" value="1"/>
</dbReference>
<dbReference type="Gene3D" id="3.40.30.10">
    <property type="entry name" value="Glutaredoxin"/>
    <property type="match status" value="1"/>
</dbReference>
<evidence type="ECO:0000256" key="1">
    <source>
        <dbReference type="PIRSR" id="PIRSR015753-1"/>
    </source>
</evidence>
<feature type="site" description="Lowers pKa of active site Cys" evidence="3">
    <location>
        <position position="293"/>
    </location>
</feature>
<reference evidence="5 6" key="1">
    <citation type="journal article" date="2003" name="Nature">
        <title>The genome of a motile marine Synechococcus.</title>
        <authorList>
            <person name="Palenik B."/>
            <person name="Brahamsha B."/>
            <person name="Larimer F."/>
            <person name="Land M."/>
            <person name="Hauser L."/>
            <person name="Chain P."/>
            <person name="Lamerdin J."/>
            <person name="Regala W."/>
            <person name="Allen E.A."/>
            <person name="McCarren J."/>
            <person name="Paulsen I."/>
            <person name="Dufresne A."/>
            <person name="Partensky F."/>
            <person name="Webb E."/>
            <person name="Waterbury J."/>
        </authorList>
    </citation>
    <scope>NUCLEOTIDE SEQUENCE [LARGE SCALE GENOMIC DNA]</scope>
    <source>
        <strain evidence="5 6">WH8102</strain>
    </source>
</reference>
<accession>Q7U4Z0</accession>
<dbReference type="EMBL" id="BX569694">
    <property type="protein sequence ID" value="CAE08438.1"/>
    <property type="molecule type" value="Genomic_DNA"/>
</dbReference>
<name>Q7U4Z0_PARMW</name>
<feature type="domain" description="GST C-terminal" evidence="4">
    <location>
        <begin position="168"/>
        <end position="294"/>
    </location>
</feature>
<feature type="binding site" evidence="2">
    <location>
        <begin position="128"/>
        <end position="131"/>
    </location>
    <ligand>
        <name>glutathione</name>
        <dbReference type="ChEBI" id="CHEBI:57925"/>
    </ligand>
</feature>
<dbReference type="SFLD" id="SFLDS00019">
    <property type="entry name" value="Glutathione_Transferase_(cytos"/>
    <property type="match status" value="1"/>
</dbReference>
<dbReference type="InterPro" id="IPR047047">
    <property type="entry name" value="GST_Omega-like_C"/>
</dbReference>
<dbReference type="PANTHER" id="PTHR32419:SF6">
    <property type="entry name" value="GLUTATHIONE S-TRANSFERASE OMEGA-LIKE 1-RELATED"/>
    <property type="match status" value="1"/>
</dbReference>
<sequence>MAIPPALVIAARQGWQWQWQRLMGGLGPADAEGNYQRPSSDHLSASVPSFVLATLPEQRRPLLILGRSCPWAHRTWLVHQLRRLGSSITPLIARADHRAGRWQLDPPWQGCHTLLELYRRCGAPPSYRATVPVLVDPSGPRILGNESAQLVELFNEWPAPDGAPDLAAAHQRGEIDRWQSLLQPAVNDGVYRCGFARTQGAYDRAETDLFNALQQVEQALQDGRSWLCGDELSLADVRLFPTLIRWEVVYAPLFGCSRRPLWQFPNLWLWRQRLHALPGVDDTCDAKAWRQDYFGALFPLNPGGIIPAGPDLSTLVHAGIPRP</sequence>
<dbReference type="CDD" id="cd03190">
    <property type="entry name" value="GST_C_Omega_like"/>
    <property type="match status" value="1"/>
</dbReference>
<dbReference type="RefSeq" id="WP_011128781.1">
    <property type="nucleotide sequence ID" value="NC_005070.1"/>
</dbReference>
<dbReference type="InterPro" id="IPR016639">
    <property type="entry name" value="GST_Omega/GSH"/>
</dbReference>
<evidence type="ECO:0000313" key="6">
    <source>
        <dbReference type="Proteomes" id="UP000001422"/>
    </source>
</evidence>
<dbReference type="HOGENOM" id="CLU_037263_1_2_3"/>
<dbReference type="PIRSF" id="PIRSF015753">
    <property type="entry name" value="GST"/>
    <property type="match status" value="1"/>
</dbReference>
<dbReference type="Proteomes" id="UP000001422">
    <property type="component" value="Chromosome"/>
</dbReference>
<keyword evidence="6" id="KW-1185">Reference proteome</keyword>
<proteinExistence type="predicted"/>
<dbReference type="Pfam" id="PF13410">
    <property type="entry name" value="GST_C_2"/>
    <property type="match status" value="1"/>
</dbReference>
<evidence type="ECO:0000313" key="5">
    <source>
        <dbReference type="EMBL" id="CAE08438.1"/>
    </source>
</evidence>
<feature type="active site" description="Nucleophile" evidence="1">
    <location>
        <position position="69"/>
    </location>
</feature>
<feature type="binding site" evidence="2">
    <location>
        <begin position="146"/>
        <end position="147"/>
    </location>
    <ligand>
        <name>glutathione</name>
        <dbReference type="ChEBI" id="CHEBI:57925"/>
    </ligand>
</feature>
<gene>
    <name evidence="5" type="ordered locus">SYNW1923</name>
</gene>
<dbReference type="InterPro" id="IPR036282">
    <property type="entry name" value="Glutathione-S-Trfase_C_sf"/>
</dbReference>